<accession>A0A5P8KH76</accession>
<evidence type="ECO:0000313" key="6">
    <source>
        <dbReference type="EMBL" id="QFR02714.1"/>
    </source>
</evidence>
<dbReference type="InterPro" id="IPR003313">
    <property type="entry name" value="AraC-bd"/>
</dbReference>
<evidence type="ECO:0000256" key="2">
    <source>
        <dbReference type="ARBA" id="ARBA00023125"/>
    </source>
</evidence>
<dbReference type="EMBL" id="CP045096">
    <property type="protein sequence ID" value="QFR02714.1"/>
    <property type="molecule type" value="Genomic_DNA"/>
</dbReference>
<keyword evidence="7" id="KW-1185">Reference proteome</keyword>
<dbReference type="Pfam" id="PF02311">
    <property type="entry name" value="AraC_binding"/>
    <property type="match status" value="1"/>
</dbReference>
<keyword evidence="3" id="KW-0804">Transcription</keyword>
<reference evidence="6 7" key="1">
    <citation type="submission" date="2019-10" db="EMBL/GenBank/DDBJ databases">
        <title>Streptomyces sp. strain GY16 isolated from leaves of Broussonetia papyrifera.</title>
        <authorList>
            <person name="Mo P."/>
        </authorList>
    </citation>
    <scope>NUCLEOTIDE SEQUENCE [LARGE SCALE GENOMIC DNA]</scope>
    <source>
        <strain evidence="6 7">GY16</strain>
    </source>
</reference>
<evidence type="ECO:0000313" key="7">
    <source>
        <dbReference type="Proteomes" id="UP000327294"/>
    </source>
</evidence>
<dbReference type="PANTHER" id="PTHR46796:SF2">
    <property type="entry name" value="TRANSCRIPTIONAL REGULATORY PROTEIN"/>
    <property type="match status" value="1"/>
</dbReference>
<dbReference type="InterPro" id="IPR050204">
    <property type="entry name" value="AraC_XylS_family_regulators"/>
</dbReference>
<dbReference type="GO" id="GO:0003700">
    <property type="term" value="F:DNA-binding transcription factor activity"/>
    <property type="evidence" value="ECO:0007669"/>
    <property type="project" value="InterPro"/>
</dbReference>
<gene>
    <name evidence="6" type="ORF">F9278_21715</name>
</gene>
<keyword evidence="2" id="KW-0238">DNA-binding</keyword>
<evidence type="ECO:0000256" key="1">
    <source>
        <dbReference type="ARBA" id="ARBA00023015"/>
    </source>
</evidence>
<keyword evidence="1" id="KW-0805">Transcription regulation</keyword>
<dbReference type="SUPFAM" id="SSF46689">
    <property type="entry name" value="Homeodomain-like"/>
    <property type="match status" value="1"/>
</dbReference>
<dbReference type="InterPro" id="IPR037923">
    <property type="entry name" value="HTH-like"/>
</dbReference>
<dbReference type="InterPro" id="IPR009057">
    <property type="entry name" value="Homeodomain-like_sf"/>
</dbReference>
<feature type="region of interest" description="Disordered" evidence="4">
    <location>
        <begin position="209"/>
        <end position="237"/>
    </location>
</feature>
<dbReference type="InterPro" id="IPR018060">
    <property type="entry name" value="HTH_AraC"/>
</dbReference>
<dbReference type="KEGG" id="sphv:F9278_21715"/>
<feature type="domain" description="HTH araC/xylS-type" evidence="5">
    <location>
        <begin position="223"/>
        <end position="323"/>
    </location>
</feature>
<evidence type="ECO:0000259" key="5">
    <source>
        <dbReference type="PROSITE" id="PS01124"/>
    </source>
</evidence>
<dbReference type="SUPFAM" id="SSF51215">
    <property type="entry name" value="Regulatory protein AraC"/>
    <property type="match status" value="1"/>
</dbReference>
<dbReference type="Pfam" id="PF12833">
    <property type="entry name" value="HTH_18"/>
    <property type="match status" value="1"/>
</dbReference>
<evidence type="ECO:0000256" key="3">
    <source>
        <dbReference type="ARBA" id="ARBA00023163"/>
    </source>
</evidence>
<organism evidence="6 7">
    <name type="scientific">Streptomyces phaeolivaceus</name>
    <dbReference type="NCBI Taxonomy" id="2653200"/>
    <lineage>
        <taxon>Bacteria</taxon>
        <taxon>Bacillati</taxon>
        <taxon>Actinomycetota</taxon>
        <taxon>Actinomycetes</taxon>
        <taxon>Kitasatosporales</taxon>
        <taxon>Streptomycetaceae</taxon>
        <taxon>Streptomyces</taxon>
    </lineage>
</organism>
<dbReference type="PANTHER" id="PTHR46796">
    <property type="entry name" value="HTH-TYPE TRANSCRIPTIONAL ACTIVATOR RHAS-RELATED"/>
    <property type="match status" value="1"/>
</dbReference>
<name>A0A5P8KH76_9ACTN</name>
<sequence length="325" mass="35912">MGRDCRAVFTLVLYVLCMCPQRQQAPQRDVSAWRPRVPGVVEVFHAHYTEYAYPMHVHDVWTLLIVDDGAVRYELDRHEHGTPNDTVSLLPPYVPHNGAPVTDAGFRKRVLYLDPGSTALDEGLIGAAVDEPDLRDPLLRLRVGQLHAALARPGDELEAESRLALVGERLRGHLRGPAEDSSLRASGGRTRHAVAHQLRELLDERIADGVDEVDGADSTDGTDRADRTDRADGADGAGRITLEEAARTVHAHPAHLVRAFGAAFGIAPHQYLMSRRVERARRLLLDGMRPGEAAAVAGFYDQAHLTRHFKRWVGVTPGRYRSGRP</sequence>
<evidence type="ECO:0000256" key="4">
    <source>
        <dbReference type="SAM" id="MobiDB-lite"/>
    </source>
</evidence>
<dbReference type="PROSITE" id="PS01124">
    <property type="entry name" value="HTH_ARAC_FAMILY_2"/>
    <property type="match status" value="1"/>
</dbReference>
<dbReference type="AlphaFoldDB" id="A0A5P8KH76"/>
<protein>
    <submittedName>
        <fullName evidence="6">AraC family transcriptional regulator</fullName>
    </submittedName>
</protein>
<dbReference type="SMART" id="SM00342">
    <property type="entry name" value="HTH_ARAC"/>
    <property type="match status" value="1"/>
</dbReference>
<feature type="compositionally biased region" description="Basic and acidic residues" evidence="4">
    <location>
        <begin position="221"/>
        <end position="233"/>
    </location>
</feature>
<dbReference type="Gene3D" id="1.10.10.60">
    <property type="entry name" value="Homeodomain-like"/>
    <property type="match status" value="2"/>
</dbReference>
<dbReference type="GO" id="GO:0043565">
    <property type="term" value="F:sequence-specific DNA binding"/>
    <property type="evidence" value="ECO:0007669"/>
    <property type="project" value="InterPro"/>
</dbReference>
<dbReference type="Proteomes" id="UP000327294">
    <property type="component" value="Chromosome"/>
</dbReference>
<proteinExistence type="predicted"/>